<dbReference type="Proteomes" id="UP000472267">
    <property type="component" value="Unassembled WGS sequence"/>
</dbReference>
<reference evidence="2" key="2">
    <citation type="submission" date="2025-09" db="UniProtKB">
        <authorList>
            <consortium name="Ensembl"/>
        </authorList>
    </citation>
    <scope>IDENTIFICATION</scope>
</reference>
<protein>
    <submittedName>
        <fullName evidence="2">Moesin-like</fullName>
    </submittedName>
</protein>
<dbReference type="Ensembl" id="ENSSFAT00005008663.1">
    <property type="protein sequence ID" value="ENSSFAP00005008258.1"/>
    <property type="gene ID" value="ENSSFAG00005004842.1"/>
</dbReference>
<dbReference type="InterPro" id="IPR011259">
    <property type="entry name" value="ERM_C_dom"/>
</dbReference>
<dbReference type="OrthoDB" id="6018897at2759"/>
<keyword evidence="3" id="KW-1185">Reference proteome</keyword>
<proteinExistence type="predicted"/>
<reference evidence="2" key="1">
    <citation type="submission" date="2025-08" db="UniProtKB">
        <authorList>
            <consortium name="Ensembl"/>
        </authorList>
    </citation>
    <scope>IDENTIFICATION</scope>
</reference>
<accession>A0A672FNI9</accession>
<evidence type="ECO:0000313" key="2">
    <source>
        <dbReference type="Ensembl" id="ENSSFAP00005008258.1"/>
    </source>
</evidence>
<feature type="domain" description="Ezrin/radixin/moesin C-terminal" evidence="1">
    <location>
        <begin position="68"/>
        <end position="122"/>
    </location>
</feature>
<dbReference type="GeneID" id="115385245"/>
<dbReference type="InParanoid" id="A0A672FNI9"/>
<dbReference type="InterPro" id="IPR008954">
    <property type="entry name" value="Moesin_tail_sf"/>
</dbReference>
<dbReference type="PANTHER" id="PTHR23281">
    <property type="entry name" value="MERLIN/MOESIN/EZRIN/RADIXIN"/>
    <property type="match status" value="1"/>
</dbReference>
<dbReference type="AlphaFoldDB" id="A0A672FNI9"/>
<evidence type="ECO:0000259" key="1">
    <source>
        <dbReference type="Pfam" id="PF00769"/>
    </source>
</evidence>
<gene>
    <name evidence="2" type="primary">LOC115385245</name>
</gene>
<dbReference type="Gene3D" id="6.10.360.10">
    <property type="match status" value="1"/>
</dbReference>
<name>A0A672FNI9_SALFA</name>
<dbReference type="GO" id="GO:0003779">
    <property type="term" value="F:actin binding"/>
    <property type="evidence" value="ECO:0007669"/>
    <property type="project" value="InterPro"/>
</dbReference>
<dbReference type="PRINTS" id="PR00661">
    <property type="entry name" value="ERMFAMILY"/>
</dbReference>
<dbReference type="InterPro" id="IPR000798">
    <property type="entry name" value="Ez/rad/moesin-like"/>
</dbReference>
<evidence type="ECO:0000313" key="3">
    <source>
        <dbReference type="Proteomes" id="UP000472267"/>
    </source>
</evidence>
<dbReference type="RefSeq" id="XP_029943072.1">
    <property type="nucleotide sequence ID" value="XM_030087212.1"/>
</dbReference>
<dbReference type="InterPro" id="IPR011174">
    <property type="entry name" value="ERM"/>
</dbReference>
<organism evidence="2 3">
    <name type="scientific">Salarias fasciatus</name>
    <name type="common">Jewelled blenny</name>
    <name type="synonym">Blennius fasciatus</name>
    <dbReference type="NCBI Taxonomy" id="181472"/>
    <lineage>
        <taxon>Eukaryota</taxon>
        <taxon>Metazoa</taxon>
        <taxon>Chordata</taxon>
        <taxon>Craniata</taxon>
        <taxon>Vertebrata</taxon>
        <taxon>Euteleostomi</taxon>
        <taxon>Actinopterygii</taxon>
        <taxon>Neopterygii</taxon>
        <taxon>Teleostei</taxon>
        <taxon>Neoteleostei</taxon>
        <taxon>Acanthomorphata</taxon>
        <taxon>Ovalentaria</taxon>
        <taxon>Blenniimorphae</taxon>
        <taxon>Blenniiformes</taxon>
        <taxon>Blennioidei</taxon>
        <taxon>Blenniidae</taxon>
        <taxon>Salariinae</taxon>
        <taxon>Salarias</taxon>
    </lineage>
</organism>
<dbReference type="SUPFAM" id="SSF48678">
    <property type="entry name" value="Moesin tail domain"/>
    <property type="match status" value="1"/>
</dbReference>
<dbReference type="Pfam" id="PF00769">
    <property type="entry name" value="ERM_C"/>
    <property type="match status" value="1"/>
</dbReference>
<sequence length="122" mass="14474">MTLKIWEDQTEEVMQLTEQMSAKPMEKGNYKLRCHRDQLSIRGWIKQLKQTCLHLTYLLSLQTIFLFEALTSDLAGARDDSMRTQNDLLYAENVRVGRDKYKTLRQIRQGNTRQKIDQFESM</sequence>